<organism evidence="12 13">
    <name type="scientific">Haemaphysalis longicornis</name>
    <name type="common">Bush tick</name>
    <dbReference type="NCBI Taxonomy" id="44386"/>
    <lineage>
        <taxon>Eukaryota</taxon>
        <taxon>Metazoa</taxon>
        <taxon>Ecdysozoa</taxon>
        <taxon>Arthropoda</taxon>
        <taxon>Chelicerata</taxon>
        <taxon>Arachnida</taxon>
        <taxon>Acari</taxon>
        <taxon>Parasitiformes</taxon>
        <taxon>Ixodida</taxon>
        <taxon>Ixodoidea</taxon>
        <taxon>Ixodidae</taxon>
        <taxon>Haemaphysalinae</taxon>
        <taxon>Haemaphysalis</taxon>
    </lineage>
</organism>
<dbReference type="Proteomes" id="UP000821853">
    <property type="component" value="Chromosome 10"/>
</dbReference>
<evidence type="ECO:0000256" key="7">
    <source>
        <dbReference type="ARBA" id="ARBA00022989"/>
    </source>
</evidence>
<dbReference type="GO" id="GO:0005524">
    <property type="term" value="F:ATP binding"/>
    <property type="evidence" value="ECO:0007669"/>
    <property type="project" value="UniProtKB-KW"/>
</dbReference>
<dbReference type="Pfam" id="PF00664">
    <property type="entry name" value="ABC_membrane"/>
    <property type="match status" value="1"/>
</dbReference>
<dbReference type="Gene3D" id="1.20.1560.10">
    <property type="entry name" value="ABC transporter type 1, transmembrane domain"/>
    <property type="match status" value="1"/>
</dbReference>
<keyword evidence="2" id="KW-0813">Transport</keyword>
<feature type="transmembrane region" description="Helical" evidence="10">
    <location>
        <begin position="12"/>
        <end position="32"/>
    </location>
</feature>
<dbReference type="InterPro" id="IPR050173">
    <property type="entry name" value="ABC_transporter_C-like"/>
</dbReference>
<dbReference type="GO" id="GO:0140359">
    <property type="term" value="F:ABC-type transporter activity"/>
    <property type="evidence" value="ECO:0007669"/>
    <property type="project" value="InterPro"/>
</dbReference>
<evidence type="ECO:0000256" key="10">
    <source>
        <dbReference type="SAM" id="Phobius"/>
    </source>
</evidence>
<dbReference type="PANTHER" id="PTHR24223">
    <property type="entry name" value="ATP-BINDING CASSETTE SUB-FAMILY C"/>
    <property type="match status" value="1"/>
</dbReference>
<keyword evidence="4" id="KW-0677">Repeat</keyword>
<sequence>MSCDVSSLEDCAGLQGISAVALRIFGSVLLALSTHCVSTSLHNDMLNHVLQSPVSFFDASPRGRILNRFSSDIEAVDSRIFLSFKQSLQNTLITFAKVAVVGTQSPVILGITLIATIVVGFGMNTLLYLTPEMDPARGPAKTSAPQPGSLSLPGMPDATRPAWSFSGCAVLLCLLEDFFWIIGFFSRRSLRIMIPPGQGKPRSLSLEQPLPDNEDISDMTEVSPSGTAIHAEEANTIADDSEPFQKVQAPKRRRGSKSVFKGPGCTCIPEEPSETRTCGDCKAYGSFKNHH</sequence>
<evidence type="ECO:0000256" key="4">
    <source>
        <dbReference type="ARBA" id="ARBA00022737"/>
    </source>
</evidence>
<evidence type="ECO:0000256" key="6">
    <source>
        <dbReference type="ARBA" id="ARBA00022840"/>
    </source>
</evidence>
<evidence type="ECO:0000256" key="1">
    <source>
        <dbReference type="ARBA" id="ARBA00004127"/>
    </source>
</evidence>
<dbReference type="OrthoDB" id="6508552at2759"/>
<keyword evidence="13" id="KW-1185">Reference proteome</keyword>
<name>A0A9J6FMT5_HAELO</name>
<feature type="region of interest" description="Disordered" evidence="9">
    <location>
        <begin position="238"/>
        <end position="257"/>
    </location>
</feature>
<evidence type="ECO:0000256" key="9">
    <source>
        <dbReference type="SAM" id="MobiDB-lite"/>
    </source>
</evidence>
<dbReference type="VEuPathDB" id="VectorBase:HLOH_061064"/>
<proteinExistence type="predicted"/>
<feature type="transmembrane region" description="Helical" evidence="10">
    <location>
        <begin position="107"/>
        <end position="129"/>
    </location>
</feature>
<evidence type="ECO:0000259" key="11">
    <source>
        <dbReference type="PROSITE" id="PS50929"/>
    </source>
</evidence>
<evidence type="ECO:0000313" key="12">
    <source>
        <dbReference type="EMBL" id="KAH9364474.1"/>
    </source>
</evidence>
<keyword evidence="5" id="KW-0547">Nucleotide-binding</keyword>
<dbReference type="EMBL" id="JABSTR010000002">
    <property type="protein sequence ID" value="KAH9364474.1"/>
    <property type="molecule type" value="Genomic_DNA"/>
</dbReference>
<feature type="transmembrane region" description="Helical" evidence="10">
    <location>
        <begin position="162"/>
        <end position="185"/>
    </location>
</feature>
<comment type="caution">
    <text evidence="12">The sequence shown here is derived from an EMBL/GenBank/DDBJ whole genome shotgun (WGS) entry which is preliminary data.</text>
</comment>
<reference evidence="12 13" key="1">
    <citation type="journal article" date="2020" name="Cell">
        <title>Large-Scale Comparative Analyses of Tick Genomes Elucidate Their Genetic Diversity and Vector Capacities.</title>
        <authorList>
            <consortium name="Tick Genome and Microbiome Consortium (TIGMIC)"/>
            <person name="Jia N."/>
            <person name="Wang J."/>
            <person name="Shi W."/>
            <person name="Du L."/>
            <person name="Sun Y."/>
            <person name="Zhan W."/>
            <person name="Jiang J.F."/>
            <person name="Wang Q."/>
            <person name="Zhang B."/>
            <person name="Ji P."/>
            <person name="Bell-Sakyi L."/>
            <person name="Cui X.M."/>
            <person name="Yuan T.T."/>
            <person name="Jiang B.G."/>
            <person name="Yang W.F."/>
            <person name="Lam T.T."/>
            <person name="Chang Q.C."/>
            <person name="Ding S.J."/>
            <person name="Wang X.J."/>
            <person name="Zhu J.G."/>
            <person name="Ruan X.D."/>
            <person name="Zhao L."/>
            <person name="Wei J.T."/>
            <person name="Ye R.Z."/>
            <person name="Que T.C."/>
            <person name="Du C.H."/>
            <person name="Zhou Y.H."/>
            <person name="Cheng J.X."/>
            <person name="Dai P.F."/>
            <person name="Guo W.B."/>
            <person name="Han X.H."/>
            <person name="Huang E.J."/>
            <person name="Li L.F."/>
            <person name="Wei W."/>
            <person name="Gao Y.C."/>
            <person name="Liu J.Z."/>
            <person name="Shao H.Z."/>
            <person name="Wang X."/>
            <person name="Wang C.C."/>
            <person name="Yang T.C."/>
            <person name="Huo Q.B."/>
            <person name="Li W."/>
            <person name="Chen H.Y."/>
            <person name="Chen S.E."/>
            <person name="Zhou L.G."/>
            <person name="Ni X.B."/>
            <person name="Tian J.H."/>
            <person name="Sheng Y."/>
            <person name="Liu T."/>
            <person name="Pan Y.S."/>
            <person name="Xia L.Y."/>
            <person name="Li J."/>
            <person name="Zhao F."/>
            <person name="Cao W.C."/>
        </authorList>
    </citation>
    <scope>NUCLEOTIDE SEQUENCE [LARGE SCALE GENOMIC DNA]</scope>
    <source>
        <strain evidence="12">HaeL-2018</strain>
    </source>
</reference>
<accession>A0A9J6FMT5</accession>
<dbReference type="GO" id="GO:0012505">
    <property type="term" value="C:endomembrane system"/>
    <property type="evidence" value="ECO:0007669"/>
    <property type="project" value="UniProtKB-SubCell"/>
</dbReference>
<keyword evidence="7 10" id="KW-1133">Transmembrane helix</keyword>
<dbReference type="SUPFAM" id="SSF90123">
    <property type="entry name" value="ABC transporter transmembrane region"/>
    <property type="match status" value="1"/>
</dbReference>
<gene>
    <name evidence="12" type="ORF">HPB48_021864</name>
</gene>
<evidence type="ECO:0000313" key="13">
    <source>
        <dbReference type="Proteomes" id="UP000821853"/>
    </source>
</evidence>
<keyword evidence="8 10" id="KW-0472">Membrane</keyword>
<keyword evidence="3 10" id="KW-0812">Transmembrane</keyword>
<keyword evidence="6" id="KW-0067">ATP-binding</keyword>
<dbReference type="AlphaFoldDB" id="A0A9J6FMT5"/>
<dbReference type="PANTHER" id="PTHR24223:SF443">
    <property type="entry name" value="MULTIDRUG-RESISTANCE LIKE PROTEIN 1, ISOFORM I"/>
    <property type="match status" value="1"/>
</dbReference>
<dbReference type="InterPro" id="IPR036640">
    <property type="entry name" value="ABC1_TM_sf"/>
</dbReference>
<protein>
    <recommendedName>
        <fullName evidence="11">ABC transmembrane type-1 domain-containing protein</fullName>
    </recommendedName>
</protein>
<evidence type="ECO:0000256" key="2">
    <source>
        <dbReference type="ARBA" id="ARBA00022448"/>
    </source>
</evidence>
<evidence type="ECO:0000256" key="5">
    <source>
        <dbReference type="ARBA" id="ARBA00022741"/>
    </source>
</evidence>
<dbReference type="PROSITE" id="PS50929">
    <property type="entry name" value="ABC_TM1F"/>
    <property type="match status" value="1"/>
</dbReference>
<dbReference type="GO" id="GO:0016020">
    <property type="term" value="C:membrane"/>
    <property type="evidence" value="ECO:0007669"/>
    <property type="project" value="InterPro"/>
</dbReference>
<evidence type="ECO:0000256" key="8">
    <source>
        <dbReference type="ARBA" id="ARBA00023136"/>
    </source>
</evidence>
<feature type="domain" description="ABC transmembrane type-1" evidence="11">
    <location>
        <begin position="16"/>
        <end position="123"/>
    </location>
</feature>
<evidence type="ECO:0000256" key="3">
    <source>
        <dbReference type="ARBA" id="ARBA00022692"/>
    </source>
</evidence>
<dbReference type="InterPro" id="IPR011527">
    <property type="entry name" value="ABC1_TM_dom"/>
</dbReference>
<comment type="subcellular location">
    <subcellularLocation>
        <location evidence="1">Endomembrane system</location>
        <topology evidence="1">Multi-pass membrane protein</topology>
    </subcellularLocation>
</comment>